<dbReference type="EMBL" id="WWCV01000058">
    <property type="protein sequence ID" value="MYN19927.1"/>
    <property type="molecule type" value="Genomic_DNA"/>
</dbReference>
<accession>A0A845HN02</accession>
<proteinExistence type="predicted"/>
<gene>
    <name evidence="1" type="ORF">GTP81_24590</name>
</gene>
<name>A0A845HN02_9BURK</name>
<comment type="caution">
    <text evidence="1">The sequence shown here is derived from an EMBL/GenBank/DDBJ whole genome shotgun (WGS) entry which is preliminary data.</text>
</comment>
<protein>
    <recommendedName>
        <fullName evidence="3">Helix-turn-helix domain-containing protein</fullName>
    </recommendedName>
</protein>
<evidence type="ECO:0000313" key="1">
    <source>
        <dbReference type="EMBL" id="MYN19927.1"/>
    </source>
</evidence>
<keyword evidence="2" id="KW-1185">Reference proteome</keyword>
<dbReference type="Proteomes" id="UP000484875">
    <property type="component" value="Unassembled WGS sequence"/>
</dbReference>
<evidence type="ECO:0008006" key="3">
    <source>
        <dbReference type="Google" id="ProtNLM"/>
    </source>
</evidence>
<dbReference type="RefSeq" id="WP_161092308.1">
    <property type="nucleotide sequence ID" value="NZ_WWCV01000058.1"/>
</dbReference>
<sequence length="71" mass="7825">MSSIPIEQNMTLTEAAEFLNVSGPYLMGLLSEGIVTLATSDLAKYKDEQTRISQDALQQLVDQAQELNMGY</sequence>
<reference evidence="1 2" key="1">
    <citation type="submission" date="2019-12" db="EMBL/GenBank/DDBJ databases">
        <title>Novel species isolated from a subtropical stream in China.</title>
        <authorList>
            <person name="Lu H."/>
        </authorList>
    </citation>
    <scope>NUCLEOTIDE SEQUENCE [LARGE SCALE GENOMIC DNA]</scope>
    <source>
        <strain evidence="1 2">FT107W</strain>
    </source>
</reference>
<evidence type="ECO:0000313" key="2">
    <source>
        <dbReference type="Proteomes" id="UP000484875"/>
    </source>
</evidence>
<organism evidence="1 2">
    <name type="scientific">Duganella vulcania</name>
    <dbReference type="NCBI Taxonomy" id="2692166"/>
    <lineage>
        <taxon>Bacteria</taxon>
        <taxon>Pseudomonadati</taxon>
        <taxon>Pseudomonadota</taxon>
        <taxon>Betaproteobacteria</taxon>
        <taxon>Burkholderiales</taxon>
        <taxon>Oxalobacteraceae</taxon>
        <taxon>Telluria group</taxon>
        <taxon>Duganella</taxon>
    </lineage>
</organism>
<dbReference type="AlphaFoldDB" id="A0A845HN02"/>